<reference evidence="2 3" key="1">
    <citation type="journal article" date="2015" name="Fungal Genet. Biol.">
        <title>Evolution of novel wood decay mechanisms in Agaricales revealed by the genome sequences of Fistulina hepatica and Cylindrobasidium torrendii.</title>
        <authorList>
            <person name="Floudas D."/>
            <person name="Held B.W."/>
            <person name="Riley R."/>
            <person name="Nagy L.G."/>
            <person name="Koehler G."/>
            <person name="Ransdell A.S."/>
            <person name="Younus H."/>
            <person name="Chow J."/>
            <person name="Chiniquy J."/>
            <person name="Lipzen A."/>
            <person name="Tritt A."/>
            <person name="Sun H."/>
            <person name="Haridas S."/>
            <person name="LaButti K."/>
            <person name="Ohm R.A."/>
            <person name="Kues U."/>
            <person name="Blanchette R.A."/>
            <person name="Grigoriev I.V."/>
            <person name="Minto R.E."/>
            <person name="Hibbett D.S."/>
        </authorList>
    </citation>
    <scope>NUCLEOTIDE SEQUENCE [LARGE SCALE GENOMIC DNA]</scope>
    <source>
        <strain evidence="2 3">FP15055 ss-10</strain>
    </source>
</reference>
<name>A0A0D7AY21_9AGAR</name>
<dbReference type="EMBL" id="KN880710">
    <property type="protein sequence ID" value="KIY63248.1"/>
    <property type="molecule type" value="Genomic_DNA"/>
</dbReference>
<proteinExistence type="predicted"/>
<keyword evidence="3" id="KW-1185">Reference proteome</keyword>
<protein>
    <submittedName>
        <fullName evidence="2">Uncharacterized protein</fullName>
    </submittedName>
</protein>
<sequence length="280" mass="32118">MTRPTALEGETQTWEILSKSLDRLQPELLALEYCDTDSADTHTTAAKEHEHGIAPTPDSEHPPSLLYNSVESSMSDEAAVLRTPSAPHSPELQPQMPLQAEEQLDPSSPMPRSVRFRSRVRITSGIPRVNKHHHHSYSAHHLDINNDDEIFERAASSRSSSPSSSISAPLRTRDDELASPWGPFGQRVRIFAGGRRRQQAERTPLLISKQPLYLQHEENENEMYTDYIDAERARWEQELDAAFGSWPGRLLNRHWWWWRMEPVLCCICIELDESDTEEDY</sequence>
<feature type="compositionally biased region" description="Low complexity" evidence="1">
    <location>
        <begin position="153"/>
        <end position="169"/>
    </location>
</feature>
<dbReference type="Proteomes" id="UP000054007">
    <property type="component" value="Unassembled WGS sequence"/>
</dbReference>
<organism evidence="2 3">
    <name type="scientific">Cylindrobasidium torrendii FP15055 ss-10</name>
    <dbReference type="NCBI Taxonomy" id="1314674"/>
    <lineage>
        <taxon>Eukaryota</taxon>
        <taxon>Fungi</taxon>
        <taxon>Dikarya</taxon>
        <taxon>Basidiomycota</taxon>
        <taxon>Agaricomycotina</taxon>
        <taxon>Agaricomycetes</taxon>
        <taxon>Agaricomycetidae</taxon>
        <taxon>Agaricales</taxon>
        <taxon>Marasmiineae</taxon>
        <taxon>Physalacriaceae</taxon>
        <taxon>Cylindrobasidium</taxon>
    </lineage>
</organism>
<feature type="region of interest" description="Disordered" evidence="1">
    <location>
        <begin position="153"/>
        <end position="174"/>
    </location>
</feature>
<evidence type="ECO:0000313" key="3">
    <source>
        <dbReference type="Proteomes" id="UP000054007"/>
    </source>
</evidence>
<dbReference type="OrthoDB" id="3270420at2759"/>
<dbReference type="AlphaFoldDB" id="A0A0D7AY21"/>
<gene>
    <name evidence="2" type="ORF">CYLTODRAFT_426272</name>
</gene>
<evidence type="ECO:0000256" key="1">
    <source>
        <dbReference type="SAM" id="MobiDB-lite"/>
    </source>
</evidence>
<feature type="region of interest" description="Disordered" evidence="1">
    <location>
        <begin position="40"/>
        <end position="63"/>
    </location>
</feature>
<evidence type="ECO:0000313" key="2">
    <source>
        <dbReference type="EMBL" id="KIY63248.1"/>
    </source>
</evidence>
<accession>A0A0D7AY21</accession>